<dbReference type="AlphaFoldDB" id="A0AAV7BIV2"/>
<comment type="caution">
    <text evidence="1">The sequence shown here is derived from an EMBL/GenBank/DDBJ whole genome shotgun (WGS) entry which is preliminary data.</text>
</comment>
<accession>A0AAV7BIV2</accession>
<evidence type="ECO:0000313" key="2">
    <source>
        <dbReference type="Proteomes" id="UP000824782"/>
    </source>
</evidence>
<reference evidence="1" key="1">
    <citation type="thesis" date="2020" institute="ProQuest LLC" country="789 East Eisenhower Parkway, Ann Arbor, MI, USA">
        <title>Comparative Genomics and Chromosome Evolution.</title>
        <authorList>
            <person name="Mudd A.B."/>
        </authorList>
    </citation>
    <scope>NUCLEOTIDE SEQUENCE</scope>
    <source>
        <strain evidence="1">237g6f4</strain>
        <tissue evidence="1">Blood</tissue>
    </source>
</reference>
<keyword evidence="2" id="KW-1185">Reference proteome</keyword>
<protein>
    <submittedName>
        <fullName evidence="1">Uncharacterized protein</fullName>
    </submittedName>
</protein>
<proteinExistence type="predicted"/>
<organism evidence="1 2">
    <name type="scientific">Engystomops pustulosus</name>
    <name type="common">Tungara frog</name>
    <name type="synonym">Physalaemus pustulosus</name>
    <dbReference type="NCBI Taxonomy" id="76066"/>
    <lineage>
        <taxon>Eukaryota</taxon>
        <taxon>Metazoa</taxon>
        <taxon>Chordata</taxon>
        <taxon>Craniata</taxon>
        <taxon>Vertebrata</taxon>
        <taxon>Euteleostomi</taxon>
        <taxon>Amphibia</taxon>
        <taxon>Batrachia</taxon>
        <taxon>Anura</taxon>
        <taxon>Neobatrachia</taxon>
        <taxon>Hyloidea</taxon>
        <taxon>Leptodactylidae</taxon>
        <taxon>Leiuperinae</taxon>
        <taxon>Engystomops</taxon>
    </lineage>
</organism>
<dbReference type="Proteomes" id="UP000824782">
    <property type="component" value="Unassembled WGS sequence"/>
</dbReference>
<dbReference type="EMBL" id="WNYA01000005">
    <property type="protein sequence ID" value="KAG8572243.1"/>
    <property type="molecule type" value="Genomic_DNA"/>
</dbReference>
<sequence length="67" mass="7767">MMKESKLKGISRSANSSFILLANPCQKVPTKASSFLASLKLQGILFPCYRQGPWHRNNWQMWNHLYI</sequence>
<evidence type="ECO:0000313" key="1">
    <source>
        <dbReference type="EMBL" id="KAG8572243.1"/>
    </source>
</evidence>
<name>A0AAV7BIV2_ENGPU</name>
<gene>
    <name evidence="1" type="ORF">GDO81_011991</name>
</gene>